<accession>A0AA88Y6T6</accession>
<comment type="cofactor">
    <cofactor evidence="1">
        <name>a divalent metal cation</name>
        <dbReference type="ChEBI" id="CHEBI:60240"/>
    </cofactor>
</comment>
<evidence type="ECO:0000256" key="4">
    <source>
        <dbReference type="ARBA" id="ARBA00022833"/>
    </source>
</evidence>
<dbReference type="GO" id="GO:0003677">
    <property type="term" value="F:DNA binding"/>
    <property type="evidence" value="ECO:0007669"/>
    <property type="project" value="UniProtKB-UniRule"/>
</dbReference>
<reference evidence="9" key="1">
    <citation type="submission" date="2019-08" db="EMBL/GenBank/DDBJ databases">
        <title>The improved chromosome-level genome for the pearl oyster Pinctada fucata martensii using PacBio sequencing and Hi-C.</title>
        <authorList>
            <person name="Zheng Z."/>
        </authorList>
    </citation>
    <scope>NUCLEOTIDE SEQUENCE</scope>
    <source>
        <strain evidence="9">ZZ-2019</strain>
        <tissue evidence="9">Adductor muscle</tissue>
    </source>
</reference>
<gene>
    <name evidence="9" type="ORF">FSP39_024191</name>
</gene>
<dbReference type="PROSITE" id="PS50950">
    <property type="entry name" value="ZF_THAP"/>
    <property type="match status" value="1"/>
</dbReference>
<dbReference type="InterPro" id="IPR027805">
    <property type="entry name" value="Transposase_HTH_dom"/>
</dbReference>
<dbReference type="Pfam" id="PF13613">
    <property type="entry name" value="HTH_Tnp_4"/>
    <property type="match status" value="1"/>
</dbReference>
<keyword evidence="10" id="KW-1185">Reference proteome</keyword>
<dbReference type="SMART" id="SM00980">
    <property type="entry name" value="THAP"/>
    <property type="match status" value="1"/>
</dbReference>
<evidence type="ECO:0000256" key="6">
    <source>
        <dbReference type="PROSITE-ProRule" id="PRU00309"/>
    </source>
</evidence>
<dbReference type="Pfam" id="PF05485">
    <property type="entry name" value="THAP"/>
    <property type="match status" value="1"/>
</dbReference>
<dbReference type="Proteomes" id="UP001186944">
    <property type="component" value="Unassembled WGS sequence"/>
</dbReference>
<evidence type="ECO:0000259" key="8">
    <source>
        <dbReference type="PROSITE" id="PS50950"/>
    </source>
</evidence>
<evidence type="ECO:0000256" key="5">
    <source>
        <dbReference type="ARBA" id="ARBA00023125"/>
    </source>
</evidence>
<evidence type="ECO:0000256" key="2">
    <source>
        <dbReference type="ARBA" id="ARBA00022723"/>
    </source>
</evidence>
<sequence>MLCFVANCNYQSLRETCSFFRFPKKTLKQWEKLCRRKDRTVTDSDRICSCHFKDGLKVNGPTIFPWNQGKAFDFVDPNSISRKTKQLDNSYDVHEESEEAVRETEVAEGDGPVPAVTMTEALDHSYYRSCESLVQEIMKLEQHIKSLEQEIEELKTKKHPFTIDQIIDCEKKMLMYTTLKADMFNIIDATLQRFPLNYVDGWTPGAISRRDQLLMTLMKLKLNSPILDLAERFCTSKATIHNIVTTHIFALHEVFFEGMIDNKMPSLLKCKSSMPASFGDFSCCRLVIDATEVTQDVPGQDMNAQSHTYSSYKNRHTVKSVTGVAPNGAVVYVSKLYPGSTSDVAIVDHSNMLAQLSPGDMILADKGFTIHSLLPSGVHLNIPPFLKDKGQYTPAEVQMCRKIARSRIHIERVNERIKNFEILSHIPQQFRHISTKIFQVCSMLVNFQDPMIAEIARARAGLRKCRILRQKFEICDRKSRFATKGTF</sequence>
<keyword evidence="4" id="KW-0862">Zinc</keyword>
<dbReference type="PANTHER" id="PTHR23080">
    <property type="entry name" value="THAP DOMAIN PROTEIN"/>
    <property type="match status" value="1"/>
</dbReference>
<keyword evidence="2" id="KW-0479">Metal-binding</keyword>
<dbReference type="InterPro" id="IPR006612">
    <property type="entry name" value="THAP_Znf"/>
</dbReference>
<dbReference type="PANTHER" id="PTHR23080:SF133">
    <property type="entry name" value="SI:CH211-262I1.5-RELATED"/>
    <property type="match status" value="1"/>
</dbReference>
<keyword evidence="3 6" id="KW-0863">Zinc-finger</keyword>
<dbReference type="EMBL" id="VSWD01000007">
    <property type="protein sequence ID" value="KAK3098906.1"/>
    <property type="molecule type" value="Genomic_DNA"/>
</dbReference>
<organism evidence="9 10">
    <name type="scientific">Pinctada imbricata</name>
    <name type="common">Atlantic pearl-oyster</name>
    <name type="synonym">Pinctada martensii</name>
    <dbReference type="NCBI Taxonomy" id="66713"/>
    <lineage>
        <taxon>Eukaryota</taxon>
        <taxon>Metazoa</taxon>
        <taxon>Spiralia</taxon>
        <taxon>Lophotrochozoa</taxon>
        <taxon>Mollusca</taxon>
        <taxon>Bivalvia</taxon>
        <taxon>Autobranchia</taxon>
        <taxon>Pteriomorphia</taxon>
        <taxon>Pterioida</taxon>
        <taxon>Pterioidea</taxon>
        <taxon>Pteriidae</taxon>
        <taxon>Pinctada</taxon>
    </lineage>
</organism>
<feature type="coiled-coil region" evidence="7">
    <location>
        <begin position="130"/>
        <end position="157"/>
    </location>
</feature>
<protein>
    <recommendedName>
        <fullName evidence="8">THAP-type domain-containing protein</fullName>
    </recommendedName>
</protein>
<name>A0AA88Y6T6_PINIB</name>
<evidence type="ECO:0000313" key="10">
    <source>
        <dbReference type="Proteomes" id="UP001186944"/>
    </source>
</evidence>
<dbReference type="SUPFAM" id="SSF57716">
    <property type="entry name" value="Glucocorticoid receptor-like (DNA-binding domain)"/>
    <property type="match status" value="1"/>
</dbReference>
<evidence type="ECO:0000256" key="7">
    <source>
        <dbReference type="SAM" id="Coils"/>
    </source>
</evidence>
<evidence type="ECO:0000256" key="1">
    <source>
        <dbReference type="ARBA" id="ARBA00001968"/>
    </source>
</evidence>
<evidence type="ECO:0000313" key="9">
    <source>
        <dbReference type="EMBL" id="KAK3098906.1"/>
    </source>
</evidence>
<keyword evidence="5 6" id="KW-0238">DNA-binding</keyword>
<dbReference type="AlphaFoldDB" id="A0AA88Y6T6"/>
<dbReference type="InterPro" id="IPR027806">
    <property type="entry name" value="HARBI1_dom"/>
</dbReference>
<dbReference type="GO" id="GO:0008270">
    <property type="term" value="F:zinc ion binding"/>
    <property type="evidence" value="ECO:0007669"/>
    <property type="project" value="UniProtKB-KW"/>
</dbReference>
<feature type="domain" description="THAP-type" evidence="8">
    <location>
        <begin position="1"/>
        <end position="68"/>
    </location>
</feature>
<proteinExistence type="predicted"/>
<comment type="caution">
    <text evidence="9">The sequence shown here is derived from an EMBL/GenBank/DDBJ whole genome shotgun (WGS) entry which is preliminary data.</text>
</comment>
<keyword evidence="7" id="KW-0175">Coiled coil</keyword>
<dbReference type="Pfam" id="PF13359">
    <property type="entry name" value="DDE_Tnp_4"/>
    <property type="match status" value="1"/>
</dbReference>
<evidence type="ECO:0000256" key="3">
    <source>
        <dbReference type="ARBA" id="ARBA00022771"/>
    </source>
</evidence>